<name>A0A061CMS6_LACDL</name>
<protein>
    <submittedName>
        <fullName evidence="4">GNAT family N-acetyltransferase</fullName>
    </submittedName>
</protein>
<dbReference type="InterPro" id="IPR000182">
    <property type="entry name" value="GNAT_dom"/>
</dbReference>
<evidence type="ECO:0000313" key="4">
    <source>
        <dbReference type="EMBL" id="AZA15553.1"/>
    </source>
</evidence>
<evidence type="ECO:0000256" key="2">
    <source>
        <dbReference type="ARBA" id="ARBA00023315"/>
    </source>
</evidence>
<dbReference type="CDD" id="cd04301">
    <property type="entry name" value="NAT_SF"/>
    <property type="match status" value="1"/>
</dbReference>
<dbReference type="InterPro" id="IPR050680">
    <property type="entry name" value="YpeA/RimI_acetyltransf"/>
</dbReference>
<reference evidence="4" key="1">
    <citation type="submission" date="2018-07" db="EMBL/GenBank/DDBJ databases">
        <authorList>
            <person name="Somerville V."/>
        </authorList>
    </citation>
    <scope>NUCLEOTIDE SEQUENCE</scope>
    <source>
        <strain evidence="4">NWC_2_2</strain>
    </source>
</reference>
<evidence type="ECO:0000256" key="1">
    <source>
        <dbReference type="ARBA" id="ARBA00022679"/>
    </source>
</evidence>
<dbReference type="Proteomes" id="UP001200334">
    <property type="component" value="Unassembled WGS sequence"/>
</dbReference>
<accession>A0A061CMS6</accession>
<dbReference type="InterPro" id="IPR016181">
    <property type="entry name" value="Acyl_CoA_acyltransferase"/>
</dbReference>
<sequence length="176" mass="19678">MPKLNCRLATEADLAALCQFYQDICAHQKDDQFGADWHWGIYPSEKDIAEAIAQKRAVVGIKDGKIASAGILTVGNDPLYSKFAWPTPAEDNEIAVLHLYGVHPSFRRQGLSSVLLTFIKDQAKKLGCKSIRLDSMDGNAPARRLYEKNGWRFVSQETVYYDDIGDCKVDLLELAL</sequence>
<dbReference type="GO" id="GO:0016747">
    <property type="term" value="F:acyltransferase activity, transferring groups other than amino-acyl groups"/>
    <property type="evidence" value="ECO:0007669"/>
    <property type="project" value="InterPro"/>
</dbReference>
<proteinExistence type="predicted"/>
<evidence type="ECO:0000313" key="5">
    <source>
        <dbReference type="EMBL" id="MCD5563282.1"/>
    </source>
</evidence>
<evidence type="ECO:0000313" key="6">
    <source>
        <dbReference type="Proteomes" id="UP001200334"/>
    </source>
</evidence>
<dbReference type="SUPFAM" id="SSF55729">
    <property type="entry name" value="Acyl-CoA N-acyltransferases (Nat)"/>
    <property type="match status" value="1"/>
</dbReference>
<reference evidence="5 6" key="2">
    <citation type="submission" date="2021-12" db="EMBL/GenBank/DDBJ databases">
        <title>Antimicrobial susceptibility of Lactobacillus delbrueckii subsp. lactis obtained from milk products and other habitats.</title>
        <authorList>
            <person name="Shani N."/>
        </authorList>
    </citation>
    <scope>NUCLEOTIDE SEQUENCE [LARGE SCALE GENOMIC DNA]</scope>
    <source>
        <strain evidence="5 6">FAM 21755</strain>
    </source>
</reference>
<evidence type="ECO:0000259" key="3">
    <source>
        <dbReference type="PROSITE" id="PS51186"/>
    </source>
</evidence>
<keyword evidence="2" id="KW-0012">Acyltransferase</keyword>
<dbReference type="Gene3D" id="3.40.630.30">
    <property type="match status" value="1"/>
</dbReference>
<keyword evidence="1 4" id="KW-0808">Transferase</keyword>
<dbReference type="OrthoDB" id="357176at2"/>
<dbReference type="PROSITE" id="PS51186">
    <property type="entry name" value="GNAT"/>
    <property type="match status" value="1"/>
</dbReference>
<gene>
    <name evidence="4" type="ORF">DQL93_02305</name>
    <name evidence="5" type="ORF">LOB85_03850</name>
</gene>
<feature type="domain" description="N-acetyltransferase" evidence="3">
    <location>
        <begin position="4"/>
        <end position="176"/>
    </location>
</feature>
<dbReference type="PANTHER" id="PTHR43420">
    <property type="entry name" value="ACETYLTRANSFERASE"/>
    <property type="match status" value="1"/>
</dbReference>
<dbReference type="RefSeq" id="WP_003615907.1">
    <property type="nucleotide sequence ID" value="NZ_BJLO01000034.1"/>
</dbReference>
<dbReference type="EMBL" id="CP031023">
    <property type="protein sequence ID" value="AZA15553.1"/>
    <property type="molecule type" value="Genomic_DNA"/>
</dbReference>
<dbReference type="EMBL" id="JAJNUY010000011">
    <property type="protein sequence ID" value="MCD5563282.1"/>
    <property type="molecule type" value="Genomic_DNA"/>
</dbReference>
<dbReference type="Pfam" id="PF00583">
    <property type="entry name" value="Acetyltransf_1"/>
    <property type="match status" value="1"/>
</dbReference>
<dbReference type="AlphaFoldDB" id="A0A061CMS6"/>
<organism evidence="4">
    <name type="scientific">Lactobacillus delbrueckii subsp. lactis</name>
    <dbReference type="NCBI Taxonomy" id="29397"/>
    <lineage>
        <taxon>Bacteria</taxon>
        <taxon>Bacillati</taxon>
        <taxon>Bacillota</taxon>
        <taxon>Bacilli</taxon>
        <taxon>Lactobacillales</taxon>
        <taxon>Lactobacillaceae</taxon>
        <taxon>Lactobacillus</taxon>
    </lineage>
</organism>